<dbReference type="Proteomes" id="UP000593765">
    <property type="component" value="Chromosome"/>
</dbReference>
<reference evidence="9 10" key="1">
    <citation type="submission" date="2020-10" db="EMBL/GenBank/DDBJ databases">
        <title>Wide distribution of Phycisphaera-like planctomycetes from WD2101 soil group in peatlands and genome analysis of the first cultivated representative.</title>
        <authorList>
            <person name="Dedysh S.N."/>
            <person name="Beletsky A.V."/>
            <person name="Ivanova A."/>
            <person name="Kulichevskaya I.S."/>
            <person name="Suzina N.E."/>
            <person name="Philippov D.A."/>
            <person name="Rakitin A.L."/>
            <person name="Mardanov A.V."/>
            <person name="Ravin N.V."/>
        </authorList>
    </citation>
    <scope>NUCLEOTIDE SEQUENCE [LARGE SCALE GENOMIC DNA]</scope>
    <source>
        <strain evidence="9 10">M1803</strain>
    </source>
</reference>
<proteinExistence type="inferred from homology"/>
<evidence type="ECO:0000256" key="2">
    <source>
        <dbReference type="ARBA" id="ARBA00022448"/>
    </source>
</evidence>
<dbReference type="EMBL" id="CP063458">
    <property type="protein sequence ID" value="QOV89555.1"/>
    <property type="molecule type" value="Genomic_DNA"/>
</dbReference>
<comment type="subcellular location">
    <subcellularLocation>
        <location evidence="1 7">Cell membrane</location>
        <topology evidence="1 7">Multi-pass membrane protein</topology>
    </subcellularLocation>
</comment>
<evidence type="ECO:0000256" key="3">
    <source>
        <dbReference type="ARBA" id="ARBA00022475"/>
    </source>
</evidence>
<dbReference type="PANTHER" id="PTHR30151">
    <property type="entry name" value="ALKANE SULFONATE ABC TRANSPORTER-RELATED, MEMBRANE SUBUNIT"/>
    <property type="match status" value="1"/>
</dbReference>
<sequence>MSMTKKILTDFLLFPAVGIAVLMGLWLTASVITHDAESGISTLPGPLQTWEESKLYVLEPLAYRNETDQGIILMTWGSLLRVLAGFGIAVALGVPLGMALGSSKVFNKMIDPAIQILRPVSPLAWYPIGFAIFLSYKKDWEINVGELAAIFTVAVCAMWPTVLNTAKGVRSIPQDYHNVAKVLGLGRVQKTFKILLPAAFPDMFTGFRLSLGMAWLVIVAAEMLTAKNGIGGFLNQEFNAGKTEHILLCVITIGLVGFVLDRLMSVLEANTDKLLNLPFALASRLRSRPTVAAVKPLAAKGRGAAHAAS</sequence>
<dbReference type="CDD" id="cd06261">
    <property type="entry name" value="TM_PBP2"/>
    <property type="match status" value="1"/>
</dbReference>
<dbReference type="InterPro" id="IPR000515">
    <property type="entry name" value="MetI-like"/>
</dbReference>
<evidence type="ECO:0000256" key="4">
    <source>
        <dbReference type="ARBA" id="ARBA00022692"/>
    </source>
</evidence>
<keyword evidence="10" id="KW-1185">Reference proteome</keyword>
<evidence type="ECO:0000256" key="6">
    <source>
        <dbReference type="ARBA" id="ARBA00023136"/>
    </source>
</evidence>
<organism evidence="9 10">
    <name type="scientific">Humisphaera borealis</name>
    <dbReference type="NCBI Taxonomy" id="2807512"/>
    <lineage>
        <taxon>Bacteria</taxon>
        <taxon>Pseudomonadati</taxon>
        <taxon>Planctomycetota</taxon>
        <taxon>Phycisphaerae</taxon>
        <taxon>Tepidisphaerales</taxon>
        <taxon>Tepidisphaeraceae</taxon>
        <taxon>Humisphaera</taxon>
    </lineage>
</organism>
<gene>
    <name evidence="9" type="ORF">IPV69_25745</name>
</gene>
<keyword evidence="3" id="KW-1003">Cell membrane</keyword>
<name>A0A7M2WVP3_9BACT</name>
<feature type="transmembrane region" description="Helical" evidence="7">
    <location>
        <begin position="12"/>
        <end position="32"/>
    </location>
</feature>
<feature type="transmembrane region" description="Helical" evidence="7">
    <location>
        <begin position="245"/>
        <end position="264"/>
    </location>
</feature>
<keyword evidence="5 7" id="KW-1133">Transmembrane helix</keyword>
<protein>
    <submittedName>
        <fullName evidence="9">ABC transporter permease</fullName>
    </submittedName>
</protein>
<dbReference type="PROSITE" id="PS50928">
    <property type="entry name" value="ABC_TM1"/>
    <property type="match status" value="1"/>
</dbReference>
<keyword evidence="6 7" id="KW-0472">Membrane</keyword>
<dbReference type="KEGG" id="hbs:IPV69_25745"/>
<accession>A0A7M2WVP3</accession>
<dbReference type="Pfam" id="PF00528">
    <property type="entry name" value="BPD_transp_1"/>
    <property type="match status" value="1"/>
</dbReference>
<feature type="transmembrane region" description="Helical" evidence="7">
    <location>
        <begin position="142"/>
        <end position="163"/>
    </location>
</feature>
<evidence type="ECO:0000256" key="1">
    <source>
        <dbReference type="ARBA" id="ARBA00004651"/>
    </source>
</evidence>
<dbReference type="AlphaFoldDB" id="A0A7M2WVP3"/>
<evidence type="ECO:0000256" key="5">
    <source>
        <dbReference type="ARBA" id="ARBA00022989"/>
    </source>
</evidence>
<keyword evidence="4 7" id="KW-0812">Transmembrane</keyword>
<feature type="transmembrane region" description="Helical" evidence="7">
    <location>
        <begin position="71"/>
        <end position="96"/>
    </location>
</feature>
<keyword evidence="2 7" id="KW-0813">Transport</keyword>
<dbReference type="PANTHER" id="PTHR30151:SF7">
    <property type="entry name" value="NITRATE IMPORT PERMEASE PROTEIN NRTB"/>
    <property type="match status" value="1"/>
</dbReference>
<dbReference type="GO" id="GO:0055085">
    <property type="term" value="P:transmembrane transport"/>
    <property type="evidence" value="ECO:0007669"/>
    <property type="project" value="InterPro"/>
</dbReference>
<dbReference type="RefSeq" id="WP_206292602.1">
    <property type="nucleotide sequence ID" value="NZ_CP063458.1"/>
</dbReference>
<dbReference type="Gene3D" id="1.10.3720.10">
    <property type="entry name" value="MetI-like"/>
    <property type="match status" value="1"/>
</dbReference>
<evidence type="ECO:0000259" key="8">
    <source>
        <dbReference type="PROSITE" id="PS50928"/>
    </source>
</evidence>
<dbReference type="GO" id="GO:0005886">
    <property type="term" value="C:plasma membrane"/>
    <property type="evidence" value="ECO:0007669"/>
    <property type="project" value="UniProtKB-SubCell"/>
</dbReference>
<dbReference type="InterPro" id="IPR035906">
    <property type="entry name" value="MetI-like_sf"/>
</dbReference>
<feature type="domain" description="ABC transmembrane type-1" evidence="8">
    <location>
        <begin position="75"/>
        <end position="268"/>
    </location>
</feature>
<evidence type="ECO:0000256" key="7">
    <source>
        <dbReference type="RuleBase" id="RU363032"/>
    </source>
</evidence>
<feature type="transmembrane region" description="Helical" evidence="7">
    <location>
        <begin position="206"/>
        <end position="225"/>
    </location>
</feature>
<comment type="similarity">
    <text evidence="7">Belongs to the binding-protein-dependent transport system permease family.</text>
</comment>
<feature type="transmembrane region" description="Helical" evidence="7">
    <location>
        <begin position="116"/>
        <end position="136"/>
    </location>
</feature>
<evidence type="ECO:0000313" key="9">
    <source>
        <dbReference type="EMBL" id="QOV89555.1"/>
    </source>
</evidence>
<dbReference type="SUPFAM" id="SSF161098">
    <property type="entry name" value="MetI-like"/>
    <property type="match status" value="1"/>
</dbReference>
<evidence type="ECO:0000313" key="10">
    <source>
        <dbReference type="Proteomes" id="UP000593765"/>
    </source>
</evidence>